<evidence type="ECO:0000256" key="3">
    <source>
        <dbReference type="ARBA" id="ARBA00023015"/>
    </source>
</evidence>
<organism evidence="8 9">
    <name type="scientific">Fonsecaea nubica</name>
    <dbReference type="NCBI Taxonomy" id="856822"/>
    <lineage>
        <taxon>Eukaryota</taxon>
        <taxon>Fungi</taxon>
        <taxon>Dikarya</taxon>
        <taxon>Ascomycota</taxon>
        <taxon>Pezizomycotina</taxon>
        <taxon>Eurotiomycetes</taxon>
        <taxon>Chaetothyriomycetidae</taxon>
        <taxon>Chaetothyriales</taxon>
        <taxon>Herpotrichiellaceae</taxon>
        <taxon>Fonsecaea</taxon>
    </lineage>
</organism>
<feature type="domain" description="Zn(2)-C6 fungal-type" evidence="7">
    <location>
        <begin position="8"/>
        <end position="38"/>
    </location>
</feature>
<evidence type="ECO:0000313" key="8">
    <source>
        <dbReference type="EMBL" id="OAL39708.1"/>
    </source>
</evidence>
<evidence type="ECO:0000259" key="7">
    <source>
        <dbReference type="PROSITE" id="PS50048"/>
    </source>
</evidence>
<dbReference type="InterPro" id="IPR036864">
    <property type="entry name" value="Zn2-C6_fun-type_DNA-bd_sf"/>
</dbReference>
<dbReference type="GeneID" id="34584530"/>
<dbReference type="GO" id="GO:0008270">
    <property type="term" value="F:zinc ion binding"/>
    <property type="evidence" value="ECO:0007669"/>
    <property type="project" value="InterPro"/>
</dbReference>
<dbReference type="OrthoDB" id="4216928at2759"/>
<dbReference type="EMBL" id="LVCJ01000004">
    <property type="protein sequence ID" value="OAL39708.1"/>
    <property type="molecule type" value="Genomic_DNA"/>
</dbReference>
<comment type="caution">
    <text evidence="8">The sequence shown here is derived from an EMBL/GenBank/DDBJ whole genome shotgun (WGS) entry which is preliminary data.</text>
</comment>
<dbReference type="SMART" id="SM00066">
    <property type="entry name" value="GAL4"/>
    <property type="match status" value="1"/>
</dbReference>
<evidence type="ECO:0000256" key="2">
    <source>
        <dbReference type="ARBA" id="ARBA00022833"/>
    </source>
</evidence>
<dbReference type="PANTHER" id="PTHR47660:SF3">
    <property type="entry name" value="FINGER DOMAIN PROTEIN, PUTATIVE (AFU_ORTHOLOGUE AFUA_4G03310)-RELATED"/>
    <property type="match status" value="1"/>
</dbReference>
<evidence type="ECO:0000313" key="9">
    <source>
        <dbReference type="Proteomes" id="UP000185904"/>
    </source>
</evidence>
<dbReference type="PROSITE" id="PS00463">
    <property type="entry name" value="ZN2_CY6_FUNGAL_1"/>
    <property type="match status" value="1"/>
</dbReference>
<keyword evidence="1" id="KW-0479">Metal-binding</keyword>
<keyword evidence="9" id="KW-1185">Reference proteome</keyword>
<accession>A0A178DCF5</accession>
<dbReference type="GO" id="GO:0003677">
    <property type="term" value="F:DNA binding"/>
    <property type="evidence" value="ECO:0007669"/>
    <property type="project" value="UniProtKB-KW"/>
</dbReference>
<evidence type="ECO:0000256" key="4">
    <source>
        <dbReference type="ARBA" id="ARBA00023125"/>
    </source>
</evidence>
<dbReference type="CDD" id="cd00067">
    <property type="entry name" value="GAL4"/>
    <property type="match status" value="1"/>
</dbReference>
<proteinExistence type="predicted"/>
<keyword evidence="2" id="KW-0862">Zinc</keyword>
<reference evidence="8 9" key="1">
    <citation type="submission" date="2016-03" db="EMBL/GenBank/DDBJ databases">
        <title>The draft genome sequence of Fonsecaea nubica causative agent of cutaneous subcutaneous infection in human host.</title>
        <authorList>
            <person name="Costa F."/>
            <person name="Sybren D.H."/>
            <person name="Raittz R.T."/>
            <person name="Weiss V.A."/>
            <person name="Leao A.C."/>
            <person name="Gomes R."/>
            <person name="De Souza E.M."/>
            <person name="Pedrosa F.O."/>
            <person name="Steffens M.B."/>
            <person name="Bombassaro A."/>
            <person name="Tadra-Sfeir M.Z."/>
            <person name="Moreno L.F."/>
            <person name="Najafzadeh M.J."/>
            <person name="Felipe M.S."/>
            <person name="Teixeira M."/>
            <person name="Sun J."/>
            <person name="Xi L."/>
            <person name="Castro M.A."/>
            <person name="Vicente V.A."/>
        </authorList>
    </citation>
    <scope>NUCLEOTIDE SEQUENCE [LARGE SCALE GENOMIC DNA]</scope>
    <source>
        <strain evidence="8 9">CBS 269.64</strain>
    </source>
</reference>
<name>A0A178DCF5_9EURO</name>
<dbReference type="InterPro" id="IPR001138">
    <property type="entry name" value="Zn2Cys6_DnaBD"/>
</dbReference>
<dbReference type="RefSeq" id="XP_022504720.1">
    <property type="nucleotide sequence ID" value="XM_022639412.1"/>
</dbReference>
<dbReference type="GO" id="GO:0000981">
    <property type="term" value="F:DNA-binding transcription factor activity, RNA polymerase II-specific"/>
    <property type="evidence" value="ECO:0007669"/>
    <property type="project" value="InterPro"/>
</dbReference>
<dbReference type="Gene3D" id="4.10.240.10">
    <property type="entry name" value="Zn(2)-C6 fungal-type DNA-binding domain"/>
    <property type="match status" value="1"/>
</dbReference>
<keyword evidence="3" id="KW-0805">Transcription regulation</keyword>
<keyword evidence="5" id="KW-0804">Transcription</keyword>
<dbReference type="Proteomes" id="UP000185904">
    <property type="component" value="Unassembled WGS sequence"/>
</dbReference>
<sequence length="351" mass="39580">MPPSLRKACHSCTIAKRRCVPQLPQCTRCAEKGLRCTYDLEPVTNLEIASSCPPQTTAQSPWEPLPPIIFDSVASAHKAAVHSFTPYRQEMLPVMANQETLMMVVERYLRFIPLLTFQQRTTPYIHSQLLLASKRTFASVVLLDIHGSEASPGLNVAFLKRMQQHLLSLKAEQLTFTEFLPAFHRLAAVVLSFVLNLDRLPPILLDLWATWTKHFHTILPRTLSSDLSAWQAWCTAESARRTFLYILLVEGIVETSQKGYCHYRPMVESLPLDVRTGLWEAETEEEWQAAVAIYGGVESELMSWAEFIGSGGPEPRQGYDGMLQRVLLMIHFGKAAADLQWPTQGTLVLCN</sequence>
<dbReference type="Pfam" id="PF00172">
    <property type="entry name" value="Zn_clus"/>
    <property type="match status" value="1"/>
</dbReference>
<protein>
    <recommendedName>
        <fullName evidence="7">Zn(2)-C6 fungal-type domain-containing protein</fullName>
    </recommendedName>
</protein>
<evidence type="ECO:0000256" key="1">
    <source>
        <dbReference type="ARBA" id="ARBA00022723"/>
    </source>
</evidence>
<keyword evidence="4" id="KW-0238">DNA-binding</keyword>
<dbReference type="PANTHER" id="PTHR47660">
    <property type="entry name" value="TRANSCRIPTION FACTOR WITH C2H2 AND ZN(2)-CYS(6) DNA BINDING DOMAIN (EUROFUNG)-RELATED-RELATED"/>
    <property type="match status" value="1"/>
</dbReference>
<dbReference type="SUPFAM" id="SSF57701">
    <property type="entry name" value="Zn2/Cys6 DNA-binding domain"/>
    <property type="match status" value="1"/>
</dbReference>
<gene>
    <name evidence="8" type="ORF">AYO20_01105</name>
</gene>
<evidence type="ECO:0000256" key="5">
    <source>
        <dbReference type="ARBA" id="ARBA00023163"/>
    </source>
</evidence>
<dbReference type="PROSITE" id="PS50048">
    <property type="entry name" value="ZN2_CY6_FUNGAL_2"/>
    <property type="match status" value="1"/>
</dbReference>
<keyword evidence="6" id="KW-0539">Nucleus</keyword>
<evidence type="ECO:0000256" key="6">
    <source>
        <dbReference type="ARBA" id="ARBA00023242"/>
    </source>
</evidence>
<dbReference type="AlphaFoldDB" id="A0A178DCF5"/>